<keyword evidence="2" id="KW-0378">Hydrolase</keyword>
<protein>
    <submittedName>
        <fullName evidence="5">Exonuclease domain-containing protein</fullName>
    </submittedName>
</protein>
<dbReference type="InterPro" id="IPR051274">
    <property type="entry name" value="3-5_Exoribonuclease"/>
</dbReference>
<proteinExistence type="predicted"/>
<dbReference type="SMART" id="SM00479">
    <property type="entry name" value="EXOIII"/>
    <property type="match status" value="1"/>
</dbReference>
<dbReference type="RefSeq" id="WP_264502604.1">
    <property type="nucleotide sequence ID" value="NZ_JAPDDS010000011.1"/>
</dbReference>
<sequence>MNQSSPTLAIVDFEATCCDRLSFPRHEMEIIEIGAVAVDAASGDVVSEFGTFIRPVRHPQLTDFCKDLTTITQGDVDMAPAFPDALAAFAAWIARSGLPVFCSWGDYDRKQLAQDCDHHGLPYPFLNGHRNLKAEFSTAIGSQKRFGLGQALGRLRLEFSGTPHRGIDDARNIARVYKEILMPGGRKNS</sequence>
<dbReference type="InterPro" id="IPR036397">
    <property type="entry name" value="RNaseH_sf"/>
</dbReference>
<dbReference type="SUPFAM" id="SSF53098">
    <property type="entry name" value="Ribonuclease H-like"/>
    <property type="match status" value="1"/>
</dbReference>
<dbReference type="InterPro" id="IPR012337">
    <property type="entry name" value="RNaseH-like_sf"/>
</dbReference>
<dbReference type="PANTHER" id="PTHR23044">
    <property type="entry name" value="3'-5' EXONUCLEASE ERI1-RELATED"/>
    <property type="match status" value="1"/>
</dbReference>
<keyword evidence="6" id="KW-1185">Reference proteome</keyword>
<evidence type="ECO:0000256" key="3">
    <source>
        <dbReference type="ARBA" id="ARBA00022839"/>
    </source>
</evidence>
<name>A0ABT3FTK3_9BACT</name>
<evidence type="ECO:0000259" key="4">
    <source>
        <dbReference type="SMART" id="SM00479"/>
    </source>
</evidence>
<comment type="caution">
    <text evidence="5">The sequence shown here is derived from an EMBL/GenBank/DDBJ whole genome shotgun (WGS) entry which is preliminary data.</text>
</comment>
<dbReference type="PANTHER" id="PTHR23044:SF61">
    <property type="entry name" value="3'-5' EXORIBONUCLEASE 1-RELATED"/>
    <property type="match status" value="1"/>
</dbReference>
<keyword evidence="3 5" id="KW-0269">Exonuclease</keyword>
<organism evidence="5 6">
    <name type="scientific">Luteolibacter flavescens</name>
    <dbReference type="NCBI Taxonomy" id="1859460"/>
    <lineage>
        <taxon>Bacteria</taxon>
        <taxon>Pseudomonadati</taxon>
        <taxon>Verrucomicrobiota</taxon>
        <taxon>Verrucomicrobiia</taxon>
        <taxon>Verrucomicrobiales</taxon>
        <taxon>Verrucomicrobiaceae</taxon>
        <taxon>Luteolibacter</taxon>
    </lineage>
</organism>
<dbReference type="InterPro" id="IPR047201">
    <property type="entry name" value="ERI-1_3'hExo-like"/>
</dbReference>
<evidence type="ECO:0000313" key="5">
    <source>
        <dbReference type="EMBL" id="MCW1886649.1"/>
    </source>
</evidence>
<reference evidence="5 6" key="1">
    <citation type="submission" date="2022-10" db="EMBL/GenBank/DDBJ databases">
        <title>Luteolibacter flavescens strain MCCC 1K03193, whole genome shotgun sequencing project.</title>
        <authorList>
            <person name="Zhao G."/>
            <person name="Shen L."/>
        </authorList>
    </citation>
    <scope>NUCLEOTIDE SEQUENCE [LARGE SCALE GENOMIC DNA]</scope>
    <source>
        <strain evidence="5 6">MCCC 1K03193</strain>
    </source>
</reference>
<dbReference type="GO" id="GO:0004527">
    <property type="term" value="F:exonuclease activity"/>
    <property type="evidence" value="ECO:0007669"/>
    <property type="project" value="UniProtKB-KW"/>
</dbReference>
<dbReference type="Proteomes" id="UP001207930">
    <property type="component" value="Unassembled WGS sequence"/>
</dbReference>
<gene>
    <name evidence="5" type="ORF">OKA04_18060</name>
</gene>
<dbReference type="Gene3D" id="3.30.420.10">
    <property type="entry name" value="Ribonuclease H-like superfamily/Ribonuclease H"/>
    <property type="match status" value="1"/>
</dbReference>
<keyword evidence="1" id="KW-0540">Nuclease</keyword>
<dbReference type="CDD" id="cd06133">
    <property type="entry name" value="ERI-1_3'hExo_like"/>
    <property type="match status" value="1"/>
</dbReference>
<evidence type="ECO:0000256" key="2">
    <source>
        <dbReference type="ARBA" id="ARBA00022801"/>
    </source>
</evidence>
<feature type="domain" description="Exonuclease" evidence="4">
    <location>
        <begin position="7"/>
        <end position="186"/>
    </location>
</feature>
<dbReference type="InterPro" id="IPR013520">
    <property type="entry name" value="Ribonucl_H"/>
</dbReference>
<accession>A0ABT3FTK3</accession>
<dbReference type="EMBL" id="JAPDDS010000011">
    <property type="protein sequence ID" value="MCW1886649.1"/>
    <property type="molecule type" value="Genomic_DNA"/>
</dbReference>
<evidence type="ECO:0000256" key="1">
    <source>
        <dbReference type="ARBA" id="ARBA00022722"/>
    </source>
</evidence>
<evidence type="ECO:0000313" key="6">
    <source>
        <dbReference type="Proteomes" id="UP001207930"/>
    </source>
</evidence>
<dbReference type="Pfam" id="PF00929">
    <property type="entry name" value="RNase_T"/>
    <property type="match status" value="1"/>
</dbReference>